<gene>
    <name evidence="2" type="ORF">HMPREF0591_2550</name>
</gene>
<reference evidence="2 3" key="1">
    <citation type="submission" date="2010-04" db="EMBL/GenBank/DDBJ databases">
        <authorList>
            <person name="Muzny D."/>
            <person name="Qin X."/>
            <person name="Deng J."/>
            <person name="Jiang H."/>
            <person name="Liu Y."/>
            <person name="Qu J."/>
            <person name="Song X.-Z."/>
            <person name="Zhang L."/>
            <person name="Thornton R."/>
            <person name="Coyle M."/>
            <person name="Francisco L."/>
            <person name="Jackson L."/>
            <person name="Javaid M."/>
            <person name="Korchina V."/>
            <person name="Kovar C."/>
            <person name="Mata R."/>
            <person name="Mathew T."/>
            <person name="Ngo R."/>
            <person name="Nguyen L."/>
            <person name="Nguyen N."/>
            <person name="Okwuonu G."/>
            <person name="Ongeri F."/>
            <person name="Pham C."/>
            <person name="Simmons D."/>
            <person name="Wilczek-Boney K."/>
            <person name="Hale W."/>
            <person name="Jakkamsetti A."/>
            <person name="Pham P."/>
            <person name="Ruth R."/>
            <person name="San Lucas F."/>
            <person name="Warren J."/>
            <person name="Zhang J."/>
            <person name="Zhao Z."/>
            <person name="Zhou C."/>
            <person name="Zhu D."/>
            <person name="Lee S."/>
            <person name="Bess C."/>
            <person name="Blankenburg K."/>
            <person name="Forbes L."/>
            <person name="Fu Q."/>
            <person name="Gubbala S."/>
            <person name="Hirani K."/>
            <person name="Jayaseelan J.C."/>
            <person name="Lara F."/>
            <person name="Munidasa M."/>
            <person name="Palculict T."/>
            <person name="Patil S."/>
            <person name="Pu L.-L."/>
            <person name="Saada N."/>
            <person name="Tang L."/>
            <person name="Weissenberger G."/>
            <person name="Zhu Y."/>
            <person name="Hemphill L."/>
            <person name="Shang Y."/>
            <person name="Youmans B."/>
            <person name="Ayvaz T."/>
            <person name="Ross M."/>
            <person name="Santibanez J."/>
            <person name="Aqrawi P."/>
            <person name="Gross S."/>
            <person name="Joshi V."/>
            <person name="Fowler G."/>
            <person name="Nazareth L."/>
            <person name="Reid J."/>
            <person name="Worley K."/>
            <person name="Petrosino J."/>
            <person name="Highlander S."/>
            <person name="Gibbs R."/>
        </authorList>
    </citation>
    <scope>NUCLEOTIDE SEQUENCE [LARGE SCALE GENOMIC DNA]</scope>
    <source>
        <strain evidence="2 3">ATCC BAA-614</strain>
    </source>
</reference>
<evidence type="ECO:0000256" key="1">
    <source>
        <dbReference type="SAM" id="MobiDB-lite"/>
    </source>
</evidence>
<dbReference type="HOGENOM" id="CLU_3063687_0_0_11"/>
<dbReference type="EMBL" id="ADNV01000213">
    <property type="protein sequence ID" value="EFG77530.1"/>
    <property type="molecule type" value="Genomic_DNA"/>
</dbReference>
<feature type="region of interest" description="Disordered" evidence="1">
    <location>
        <begin position="1"/>
        <end position="53"/>
    </location>
</feature>
<evidence type="ECO:0000313" key="3">
    <source>
        <dbReference type="Proteomes" id="UP000003653"/>
    </source>
</evidence>
<protein>
    <submittedName>
        <fullName evidence="2">Uncharacterized protein</fullName>
    </submittedName>
</protein>
<proteinExistence type="predicted"/>
<dbReference type="AlphaFoldDB" id="D5P8Q6"/>
<keyword evidence="3" id="KW-1185">Reference proteome</keyword>
<accession>D5P8Q6</accession>
<organism evidence="2 3">
    <name type="scientific">Mycobacterium parascrofulaceum ATCC BAA-614</name>
    <dbReference type="NCBI Taxonomy" id="525368"/>
    <lineage>
        <taxon>Bacteria</taxon>
        <taxon>Bacillati</taxon>
        <taxon>Actinomycetota</taxon>
        <taxon>Actinomycetes</taxon>
        <taxon>Mycobacteriales</taxon>
        <taxon>Mycobacteriaceae</taxon>
        <taxon>Mycobacterium</taxon>
        <taxon>Mycobacterium simiae complex</taxon>
    </lineage>
</organism>
<name>D5P8Q6_9MYCO</name>
<evidence type="ECO:0000313" key="2">
    <source>
        <dbReference type="EMBL" id="EFG77530.1"/>
    </source>
</evidence>
<comment type="caution">
    <text evidence="2">The sequence shown here is derived from an EMBL/GenBank/DDBJ whole genome shotgun (WGS) entry which is preliminary data.</text>
</comment>
<sequence>MRERQLGDSTGALLSPTGKTCRTSRVRADHFHSRAGPKPEIAARNSETTAVAR</sequence>
<dbReference type="Proteomes" id="UP000003653">
    <property type="component" value="Unassembled WGS sequence"/>
</dbReference>